<dbReference type="PANTHER" id="PTHR39085">
    <property type="entry name" value="SLL0924 PROTEIN"/>
    <property type="match status" value="1"/>
</dbReference>
<keyword evidence="1" id="KW-0472">Membrane</keyword>
<dbReference type="PANTHER" id="PTHR39085:SF1">
    <property type="entry name" value="SLL0924 PROTEIN"/>
    <property type="match status" value="1"/>
</dbReference>
<sequence>MPSGKTHDRITLWSLPVVAGLTLAATRHLVGTQQGMATLMICAGFLFGGLMLGPDLDIHSVQYKRWGWLRWIWLPYRGSMKHRSPWSHAPITGTTVRVIYLLAWLGFAGFASLALANELWQLGWTWEDIGSVIRQLLWQHRVEAIAFIVGLELGAFSHYTADWLVSSHKRSKNGKAKKKVKR</sequence>
<reference evidence="2" key="2">
    <citation type="journal article" date="2022" name="Microbiol. Resour. Announc.">
        <title>Metagenome Sequencing to Explore Phylogenomics of Terrestrial Cyanobacteria.</title>
        <authorList>
            <person name="Ward R.D."/>
            <person name="Stajich J.E."/>
            <person name="Johansen J.R."/>
            <person name="Huntemann M."/>
            <person name="Clum A."/>
            <person name="Foster B."/>
            <person name="Foster B."/>
            <person name="Roux S."/>
            <person name="Palaniappan K."/>
            <person name="Varghese N."/>
            <person name="Mukherjee S."/>
            <person name="Reddy T.B.K."/>
            <person name="Daum C."/>
            <person name="Copeland A."/>
            <person name="Chen I.A."/>
            <person name="Ivanova N.N."/>
            <person name="Kyrpides N.C."/>
            <person name="Shapiro N."/>
            <person name="Eloe-Fadrosh E.A."/>
            <person name="Pietrasiak N."/>
        </authorList>
    </citation>
    <scope>NUCLEOTIDE SEQUENCE</scope>
    <source>
        <strain evidence="2">UHER 2000/2452</strain>
    </source>
</reference>
<gene>
    <name evidence="2" type="ORF">KME15_03550</name>
</gene>
<protein>
    <submittedName>
        <fullName evidence="2">Metal-binding protein</fullName>
    </submittedName>
</protein>
<feature type="transmembrane region" description="Helical" evidence="1">
    <location>
        <begin position="12"/>
        <end position="30"/>
    </location>
</feature>
<keyword evidence="1" id="KW-1133">Transmembrane helix</keyword>
<organism evidence="2 3">
    <name type="scientific">Drouetiella hepatica Uher 2000/2452</name>
    <dbReference type="NCBI Taxonomy" id="904376"/>
    <lineage>
        <taxon>Bacteria</taxon>
        <taxon>Bacillati</taxon>
        <taxon>Cyanobacteriota</taxon>
        <taxon>Cyanophyceae</taxon>
        <taxon>Oculatellales</taxon>
        <taxon>Oculatellaceae</taxon>
        <taxon>Drouetiella</taxon>
    </lineage>
</organism>
<feature type="transmembrane region" description="Helical" evidence="1">
    <location>
        <begin position="36"/>
        <end position="56"/>
    </location>
</feature>
<proteinExistence type="predicted"/>
<keyword evidence="1" id="KW-0812">Transmembrane</keyword>
<dbReference type="Proteomes" id="UP000757435">
    <property type="component" value="Unassembled WGS sequence"/>
</dbReference>
<dbReference type="InterPro" id="IPR019250">
    <property type="entry name" value="DUF2227_metal-bd"/>
</dbReference>
<comment type="caution">
    <text evidence="2">The sequence shown here is derived from an EMBL/GenBank/DDBJ whole genome shotgun (WGS) entry which is preliminary data.</text>
</comment>
<reference evidence="2" key="1">
    <citation type="submission" date="2021-05" db="EMBL/GenBank/DDBJ databases">
        <authorList>
            <person name="Pietrasiak N."/>
            <person name="Ward R."/>
            <person name="Stajich J.E."/>
            <person name="Kurbessoian T."/>
        </authorList>
    </citation>
    <scope>NUCLEOTIDE SEQUENCE</scope>
    <source>
        <strain evidence="2">UHER 2000/2452</strain>
    </source>
</reference>
<feature type="transmembrane region" description="Helical" evidence="1">
    <location>
        <begin position="144"/>
        <end position="165"/>
    </location>
</feature>
<feature type="transmembrane region" description="Helical" evidence="1">
    <location>
        <begin position="98"/>
        <end position="116"/>
    </location>
</feature>
<evidence type="ECO:0000313" key="3">
    <source>
        <dbReference type="Proteomes" id="UP000757435"/>
    </source>
</evidence>
<dbReference type="Pfam" id="PF09988">
    <property type="entry name" value="DUF2227"/>
    <property type="match status" value="1"/>
</dbReference>
<dbReference type="AlphaFoldDB" id="A0A951QAE1"/>
<evidence type="ECO:0000256" key="1">
    <source>
        <dbReference type="SAM" id="Phobius"/>
    </source>
</evidence>
<name>A0A951QAE1_9CYAN</name>
<accession>A0A951QAE1</accession>
<evidence type="ECO:0000313" key="2">
    <source>
        <dbReference type="EMBL" id="MBW4657723.1"/>
    </source>
</evidence>
<dbReference type="EMBL" id="JAHHHD010000002">
    <property type="protein sequence ID" value="MBW4657723.1"/>
    <property type="molecule type" value="Genomic_DNA"/>
</dbReference>